<dbReference type="BioCyc" id="FCF748224-HMP:GTSS-1085-MONOMER"/>
<accession>E2ZJX9</accession>
<dbReference type="Proteomes" id="UP000006028">
    <property type="component" value="Unassembled WGS sequence"/>
</dbReference>
<feature type="transmembrane region" description="Helical" evidence="1">
    <location>
        <begin position="152"/>
        <end position="170"/>
    </location>
</feature>
<feature type="transmembrane region" description="Helical" evidence="1">
    <location>
        <begin position="258"/>
        <end position="277"/>
    </location>
</feature>
<keyword evidence="1" id="KW-0812">Transmembrane</keyword>
<evidence type="ECO:0000313" key="3">
    <source>
        <dbReference type="Proteomes" id="UP000006028"/>
    </source>
</evidence>
<keyword evidence="1" id="KW-0472">Membrane</keyword>
<gene>
    <name evidence="2" type="ORF">HMPREF9436_01979</name>
</gene>
<sequence length="278" mass="30417">MTQEPASLRRIIKKAQKVDFLSSEGFLMTETAKAPVRCGLSGTALKYIACITMLIDHIGASCIEAGILLPALAAGAAGCGGIPVSTLLAADRVLRYIGRLAFPIFCFLAVEGFLHTHDVKKYVRRLLLFGLLSEVPFDLAFFRTPFAPQHQNVYWTLALGVLAMAGLKRFEKENGLPGWQGLVWAGGCAALALAASTDYHAIGVLIICTLYLTRADRKRQCLTGALLFLFELTAPLAFVLVWFYNGQRGACSPLQKKAFYWFYPVHLLVLAGITNLML</sequence>
<evidence type="ECO:0000313" key="2">
    <source>
        <dbReference type="EMBL" id="EFQ06521.1"/>
    </source>
</evidence>
<dbReference type="AlphaFoldDB" id="E2ZJX9"/>
<name>E2ZJX9_9FIRM</name>
<dbReference type="eggNOG" id="ENOG5031QMC">
    <property type="taxonomic scope" value="Bacteria"/>
</dbReference>
<comment type="caution">
    <text evidence="2">The sequence shown here is derived from an EMBL/GenBank/DDBJ whole genome shotgun (WGS) entry which is preliminary data.</text>
</comment>
<evidence type="ECO:0000256" key="1">
    <source>
        <dbReference type="SAM" id="Phobius"/>
    </source>
</evidence>
<protein>
    <recommendedName>
        <fullName evidence="4">Protein TraX</fullName>
    </recommendedName>
</protein>
<feature type="transmembrane region" description="Helical" evidence="1">
    <location>
        <begin position="182"/>
        <end position="212"/>
    </location>
</feature>
<dbReference type="EMBL" id="AECU01000164">
    <property type="protein sequence ID" value="EFQ06521.1"/>
    <property type="molecule type" value="Genomic_DNA"/>
</dbReference>
<dbReference type="HOGENOM" id="CLU_074054_0_0_9"/>
<proteinExistence type="predicted"/>
<reference evidence="2 3" key="1">
    <citation type="submission" date="2010-08" db="EMBL/GenBank/DDBJ databases">
        <authorList>
            <person name="Weinstock G."/>
            <person name="Sodergren E."/>
            <person name="Clifton S."/>
            <person name="Fulton L."/>
            <person name="Fulton B."/>
            <person name="Courtney L."/>
            <person name="Fronick C."/>
            <person name="Harrison M."/>
            <person name="Strong C."/>
            <person name="Farmer C."/>
            <person name="Delahaunty K."/>
            <person name="Markovic C."/>
            <person name="Hall O."/>
            <person name="Minx P."/>
            <person name="Tomlinson C."/>
            <person name="Mitreva M."/>
            <person name="Hou S."/>
            <person name="Chen J."/>
            <person name="Wollam A."/>
            <person name="Pepin K.H."/>
            <person name="Johnson M."/>
            <person name="Bhonagiri V."/>
            <person name="Zhang X."/>
            <person name="Suruliraj S."/>
            <person name="Warren W."/>
            <person name="Chinwalla A."/>
            <person name="Mardis E.R."/>
            <person name="Wilson R.K."/>
        </authorList>
    </citation>
    <scope>NUCLEOTIDE SEQUENCE [LARGE SCALE GENOMIC DNA]</scope>
    <source>
        <strain evidence="2 3">KLE1255</strain>
    </source>
</reference>
<dbReference type="Pfam" id="PF05857">
    <property type="entry name" value="TraX"/>
    <property type="match status" value="1"/>
</dbReference>
<keyword evidence="1" id="KW-1133">Transmembrane helix</keyword>
<dbReference type="InterPro" id="IPR008875">
    <property type="entry name" value="TraX"/>
</dbReference>
<organism evidence="2 3">
    <name type="scientific">Faecalibacterium cf. prausnitzii KLE1255</name>
    <dbReference type="NCBI Taxonomy" id="748224"/>
    <lineage>
        <taxon>Bacteria</taxon>
        <taxon>Bacillati</taxon>
        <taxon>Bacillota</taxon>
        <taxon>Clostridia</taxon>
        <taxon>Eubacteriales</taxon>
        <taxon>Oscillospiraceae</taxon>
        <taxon>Faecalibacterium</taxon>
    </lineage>
</organism>
<feature type="transmembrane region" description="Helical" evidence="1">
    <location>
        <begin position="67"/>
        <end position="90"/>
    </location>
</feature>
<evidence type="ECO:0008006" key="4">
    <source>
        <dbReference type="Google" id="ProtNLM"/>
    </source>
</evidence>
<feature type="transmembrane region" description="Helical" evidence="1">
    <location>
        <begin position="96"/>
        <end position="114"/>
    </location>
</feature>
<feature type="transmembrane region" description="Helical" evidence="1">
    <location>
        <begin position="224"/>
        <end position="246"/>
    </location>
</feature>